<name>A0A4S4LHA8_9AGAM</name>
<feature type="region of interest" description="Disordered" evidence="1">
    <location>
        <begin position="499"/>
        <end position="537"/>
    </location>
</feature>
<dbReference type="Gene3D" id="3.40.50.1010">
    <property type="entry name" value="5'-nuclease"/>
    <property type="match status" value="1"/>
</dbReference>
<dbReference type="InterPro" id="IPR024768">
    <property type="entry name" value="Marf1"/>
</dbReference>
<keyword evidence="2" id="KW-0472">Membrane</keyword>
<evidence type="ECO:0000256" key="2">
    <source>
        <dbReference type="SAM" id="Phobius"/>
    </source>
</evidence>
<feature type="region of interest" description="Disordered" evidence="1">
    <location>
        <begin position="274"/>
        <end position="296"/>
    </location>
</feature>
<dbReference type="OrthoDB" id="549353at2759"/>
<dbReference type="AlphaFoldDB" id="A0A4S4LHA8"/>
<protein>
    <recommendedName>
        <fullName evidence="3">NYN domain-containing protein</fullName>
    </recommendedName>
</protein>
<comment type="caution">
    <text evidence="4">The sequence shown here is derived from an EMBL/GenBank/DDBJ whole genome shotgun (WGS) entry which is preliminary data.</text>
</comment>
<keyword evidence="2" id="KW-1133">Transmembrane helix</keyword>
<sequence>MTRVGIFWDFENCHPPSNMTGFSVVGKLRQAVRSLGSVSVFKAYMDVNQEARPGTAGDARKVTQQQDLQSSGVSLIHTPHNAKKEVADKILLGELACILYAFLILITPLSSEVDLMVFALDAQEPVTIVIITGDRDFTYAISVLRLRGHDIILISPPNATHHSLQYPANVVLNWRTDILEHPDPSVKLRAHFEGASVNSVSRGSVLSPLAPEVSSLCSVGASQPAAGEAGLPLECDELVTAGEGSPIVPTHAAQHASGRMVEEQTSFVSANLGPRRSQNVDIGRSRKGVPTRDGYYDSDEQTLVSSVASVADVRDNPWPIQEHSPDMEFLTLSNNAKVGYTSHDGVVDLEERDERYDWPRDDDSKAKCANPYNLDNNDFSDVASPLTDESTLVEDVFKELIEVLTDERAHGRLSTACMKVDLLLMQANPAIYYQIGVSGIKGYLELAQRANVIFFISINWDTMEGYVFLRPKQAYQGRDINSIPDVTLPAPPPWRLGMFGDPTIQPRAPTPVTSSSLANGANASSPTPPRTKPGQTRPIESHFVVLVNLLRELRSAGVLEIKRCDISPRLRQRDPQVYAQLGLTKAKGYLNKAQTSGIVILSQGGKKGKTVIVSLHPDYY</sequence>
<evidence type="ECO:0000256" key="1">
    <source>
        <dbReference type="SAM" id="MobiDB-lite"/>
    </source>
</evidence>
<dbReference type="GO" id="GO:0010468">
    <property type="term" value="P:regulation of gene expression"/>
    <property type="evidence" value="ECO:0007669"/>
    <property type="project" value="InterPro"/>
</dbReference>
<feature type="compositionally biased region" description="Low complexity" evidence="1">
    <location>
        <begin position="514"/>
        <end position="525"/>
    </location>
</feature>
<dbReference type="GO" id="GO:0004540">
    <property type="term" value="F:RNA nuclease activity"/>
    <property type="evidence" value="ECO:0007669"/>
    <property type="project" value="InterPro"/>
</dbReference>
<dbReference type="GO" id="GO:0005777">
    <property type="term" value="C:peroxisome"/>
    <property type="evidence" value="ECO:0007669"/>
    <property type="project" value="InterPro"/>
</dbReference>
<reference evidence="4 5" key="1">
    <citation type="submission" date="2019-02" db="EMBL/GenBank/DDBJ databases">
        <title>Genome sequencing of the rare red list fungi Phellinidium pouzarii.</title>
        <authorList>
            <person name="Buettner E."/>
            <person name="Kellner H."/>
        </authorList>
    </citation>
    <scope>NUCLEOTIDE SEQUENCE [LARGE SCALE GENOMIC DNA]</scope>
    <source>
        <strain evidence="4 5">DSM 108285</strain>
    </source>
</reference>
<gene>
    <name evidence="4" type="ORF">EW145_g714</name>
</gene>
<dbReference type="CDD" id="cd10910">
    <property type="entry name" value="PIN_limkain_b1_N_like"/>
    <property type="match status" value="1"/>
</dbReference>
<feature type="domain" description="NYN" evidence="3">
    <location>
        <begin position="3"/>
        <end position="99"/>
    </location>
</feature>
<dbReference type="InterPro" id="IPR021139">
    <property type="entry name" value="NYN"/>
</dbReference>
<keyword evidence="5" id="KW-1185">Reference proteome</keyword>
<accession>A0A4S4LHA8</accession>
<dbReference type="PANTHER" id="PTHR14379:SF3">
    <property type="entry name" value="MEIOSIS REGULATOR AND MRNA STABILITY FACTOR 1"/>
    <property type="match status" value="1"/>
</dbReference>
<proteinExistence type="predicted"/>
<evidence type="ECO:0000313" key="4">
    <source>
        <dbReference type="EMBL" id="THH11376.1"/>
    </source>
</evidence>
<dbReference type="PANTHER" id="PTHR14379">
    <property type="entry name" value="LIMKAIN B LKAP"/>
    <property type="match status" value="1"/>
</dbReference>
<dbReference type="GO" id="GO:1905762">
    <property type="term" value="F:CCR4-NOT complex binding"/>
    <property type="evidence" value="ECO:0007669"/>
    <property type="project" value="TreeGrafter"/>
</dbReference>
<feature type="transmembrane region" description="Helical" evidence="2">
    <location>
        <begin position="90"/>
        <end position="109"/>
    </location>
</feature>
<keyword evidence="2" id="KW-0812">Transmembrane</keyword>
<dbReference type="Proteomes" id="UP000308199">
    <property type="component" value="Unassembled WGS sequence"/>
</dbReference>
<dbReference type="Pfam" id="PF01936">
    <property type="entry name" value="NYN"/>
    <property type="match status" value="1"/>
</dbReference>
<organism evidence="4 5">
    <name type="scientific">Phellinidium pouzarii</name>
    <dbReference type="NCBI Taxonomy" id="167371"/>
    <lineage>
        <taxon>Eukaryota</taxon>
        <taxon>Fungi</taxon>
        <taxon>Dikarya</taxon>
        <taxon>Basidiomycota</taxon>
        <taxon>Agaricomycotina</taxon>
        <taxon>Agaricomycetes</taxon>
        <taxon>Hymenochaetales</taxon>
        <taxon>Hymenochaetaceae</taxon>
        <taxon>Phellinidium</taxon>
    </lineage>
</organism>
<evidence type="ECO:0000313" key="5">
    <source>
        <dbReference type="Proteomes" id="UP000308199"/>
    </source>
</evidence>
<evidence type="ECO:0000259" key="3">
    <source>
        <dbReference type="Pfam" id="PF01936"/>
    </source>
</evidence>
<dbReference type="EMBL" id="SGPK01000015">
    <property type="protein sequence ID" value="THH11376.1"/>
    <property type="molecule type" value="Genomic_DNA"/>
</dbReference>